<keyword evidence="3" id="KW-1185">Reference proteome</keyword>
<gene>
    <name evidence="2" type="ORF">GLX28_20565</name>
</gene>
<dbReference type="Proteomes" id="UP000430519">
    <property type="component" value="Unassembled WGS sequence"/>
</dbReference>
<accession>A0A6I4YSR3</accession>
<protein>
    <submittedName>
        <fullName evidence="2">DUF4375 domain-containing protein</fullName>
    </submittedName>
</protein>
<dbReference type="RefSeq" id="WP_160982652.1">
    <property type="nucleotide sequence ID" value="NZ_WVHK01000170.1"/>
</dbReference>
<evidence type="ECO:0000313" key="3">
    <source>
        <dbReference type="Proteomes" id="UP000430519"/>
    </source>
</evidence>
<dbReference type="AlphaFoldDB" id="A0A6I4YSR3"/>
<organism evidence="2 3">
    <name type="scientific">Deinococcus xianganensis</name>
    <dbReference type="NCBI Taxonomy" id="1507289"/>
    <lineage>
        <taxon>Bacteria</taxon>
        <taxon>Thermotogati</taxon>
        <taxon>Deinococcota</taxon>
        <taxon>Deinococci</taxon>
        <taxon>Deinococcales</taxon>
        <taxon>Deinococcaceae</taxon>
        <taxon>Deinococcus</taxon>
    </lineage>
</organism>
<dbReference type="Gene3D" id="1.20.1420.60">
    <property type="match status" value="1"/>
</dbReference>
<dbReference type="InterPro" id="IPR025402">
    <property type="entry name" value="DMP19_C"/>
</dbReference>
<reference evidence="2 3" key="1">
    <citation type="submission" date="2019-11" db="EMBL/GenBank/DDBJ databases">
        <title>Genome sequence of Deinococcus xianganensis Y35, AI-2 producing algicidal bacterium, isolated from lake water.</title>
        <authorList>
            <person name="Li Y."/>
        </authorList>
    </citation>
    <scope>NUCLEOTIDE SEQUENCE [LARGE SCALE GENOMIC DNA]</scope>
    <source>
        <strain evidence="2 3">Y35</strain>
    </source>
</reference>
<dbReference type="EMBL" id="WVHK01000170">
    <property type="protein sequence ID" value="MXV22017.1"/>
    <property type="molecule type" value="Genomic_DNA"/>
</dbReference>
<name>A0A6I4YSR3_9DEIO</name>
<dbReference type="Pfam" id="PF14300">
    <property type="entry name" value="DMP19"/>
    <property type="match status" value="1"/>
</dbReference>
<comment type="caution">
    <text evidence="2">The sequence shown here is derived from an EMBL/GenBank/DDBJ whole genome shotgun (WGS) entry which is preliminary data.</text>
</comment>
<sequence>MIPALESDLTRLLAAARDFDFAAWLDTLPQRDRHLIVLHTLVASVGNGGFQQWVGCNYRENQEAVLRLALARFAEHCPDQRAAVAEVLALIDQTHRVAPPSFSRLTDDQADALAPLDDRFYAFTDRFRAAMGEYLLRWQ</sequence>
<evidence type="ECO:0000313" key="2">
    <source>
        <dbReference type="EMBL" id="MXV22017.1"/>
    </source>
</evidence>
<feature type="domain" description="DNA mimic protein DMP19 C-terminal" evidence="1">
    <location>
        <begin position="27"/>
        <end position="135"/>
    </location>
</feature>
<proteinExistence type="predicted"/>
<evidence type="ECO:0000259" key="1">
    <source>
        <dbReference type="Pfam" id="PF14300"/>
    </source>
</evidence>